<evidence type="ECO:0000313" key="3">
    <source>
        <dbReference type="EMBL" id="MBO2445735.1"/>
    </source>
</evidence>
<feature type="transmembrane region" description="Helical" evidence="1">
    <location>
        <begin position="183"/>
        <end position="205"/>
    </location>
</feature>
<feature type="chain" id="PRO_5037465596" description="DUF3153 domain-containing protein" evidence="2">
    <location>
        <begin position="23"/>
        <end position="216"/>
    </location>
</feature>
<dbReference type="AlphaFoldDB" id="A0A939T7C5"/>
<proteinExistence type="predicted"/>
<dbReference type="EMBL" id="JAGEOJ010000001">
    <property type="protein sequence ID" value="MBO2445735.1"/>
    <property type="molecule type" value="Genomic_DNA"/>
</dbReference>
<feature type="signal peptide" evidence="2">
    <location>
        <begin position="1"/>
        <end position="22"/>
    </location>
</feature>
<keyword evidence="1" id="KW-0472">Membrane</keyword>
<keyword evidence="4" id="KW-1185">Reference proteome</keyword>
<evidence type="ECO:0008006" key="5">
    <source>
        <dbReference type="Google" id="ProtNLM"/>
    </source>
</evidence>
<name>A0A939T7C5_9ACTN</name>
<accession>A0A939T7C5</accession>
<evidence type="ECO:0000256" key="2">
    <source>
        <dbReference type="SAM" id="SignalP"/>
    </source>
</evidence>
<gene>
    <name evidence="3" type="ORF">J4573_01390</name>
</gene>
<dbReference type="RefSeq" id="WP_208253339.1">
    <property type="nucleotide sequence ID" value="NZ_JAGEOJ010000001.1"/>
</dbReference>
<dbReference type="Proteomes" id="UP000669179">
    <property type="component" value="Unassembled WGS sequence"/>
</dbReference>
<keyword evidence="2" id="KW-0732">Signal</keyword>
<protein>
    <recommendedName>
        <fullName evidence="5">DUF3153 domain-containing protein</fullName>
    </recommendedName>
</protein>
<sequence>MRVARVIAAVALLLAGSGLAAAAALQAWSGGWFATPEYRFATPAAALKTDEIEVGMDEAHADDPSPDIGEAAKVAIDVRPADPAVPMFVGIGPKAKVEEYLRGGSYDEFVSARLSPFHATFRRVNGTPRLASPTGQGFWVASSAGTGPRHLTWDKTSGAWSVVVMRLDGTPGVDVRASIGLRFGFLAPVAAGTLLAGAVAVAFILRARRRDVEVSS</sequence>
<keyword evidence="1" id="KW-0812">Transmembrane</keyword>
<evidence type="ECO:0000313" key="4">
    <source>
        <dbReference type="Proteomes" id="UP000669179"/>
    </source>
</evidence>
<evidence type="ECO:0000256" key="1">
    <source>
        <dbReference type="SAM" id="Phobius"/>
    </source>
</evidence>
<organism evidence="3 4">
    <name type="scientific">Actinomadura barringtoniae</name>
    <dbReference type="NCBI Taxonomy" id="1427535"/>
    <lineage>
        <taxon>Bacteria</taxon>
        <taxon>Bacillati</taxon>
        <taxon>Actinomycetota</taxon>
        <taxon>Actinomycetes</taxon>
        <taxon>Streptosporangiales</taxon>
        <taxon>Thermomonosporaceae</taxon>
        <taxon>Actinomadura</taxon>
    </lineage>
</organism>
<reference evidence="3" key="1">
    <citation type="submission" date="2021-03" db="EMBL/GenBank/DDBJ databases">
        <authorList>
            <person name="Kanchanasin P."/>
            <person name="Saeng-In P."/>
            <person name="Phongsopitanun W."/>
            <person name="Yuki M."/>
            <person name="Kudo T."/>
            <person name="Ohkuma M."/>
            <person name="Tanasupawat S."/>
        </authorList>
    </citation>
    <scope>NUCLEOTIDE SEQUENCE</scope>
    <source>
        <strain evidence="3">GKU 128</strain>
    </source>
</reference>
<keyword evidence="1" id="KW-1133">Transmembrane helix</keyword>
<comment type="caution">
    <text evidence="3">The sequence shown here is derived from an EMBL/GenBank/DDBJ whole genome shotgun (WGS) entry which is preliminary data.</text>
</comment>